<evidence type="ECO:0000259" key="4">
    <source>
        <dbReference type="PROSITE" id="PS50191"/>
    </source>
</evidence>
<feature type="domain" description="CRAL-TRIO" evidence="4">
    <location>
        <begin position="52"/>
        <end position="161"/>
    </location>
</feature>
<dbReference type="Gene3D" id="3.40.525.10">
    <property type="entry name" value="CRAL-TRIO lipid binding domain"/>
    <property type="match status" value="1"/>
</dbReference>
<dbReference type="PANTHER" id="PTHR19134:SF534">
    <property type="entry name" value="LD27988P"/>
    <property type="match status" value="1"/>
</dbReference>
<dbReference type="CDD" id="cd00170">
    <property type="entry name" value="SEC14"/>
    <property type="match status" value="1"/>
</dbReference>
<evidence type="ECO:0000256" key="1">
    <source>
        <dbReference type="SAM" id="MobiDB-lite"/>
    </source>
</evidence>
<dbReference type="SUPFAM" id="SSF52087">
    <property type="entry name" value="CRAL/TRIO domain"/>
    <property type="match status" value="1"/>
</dbReference>
<dbReference type="EMBL" id="PZQS01000013">
    <property type="protein sequence ID" value="PVD20267.1"/>
    <property type="molecule type" value="Genomic_DNA"/>
</dbReference>
<evidence type="ECO:0000313" key="6">
    <source>
        <dbReference type="Proteomes" id="UP000245119"/>
    </source>
</evidence>
<evidence type="ECO:0000259" key="3">
    <source>
        <dbReference type="PROSITE" id="PS50056"/>
    </source>
</evidence>
<name>A0A2T7NGF6_POMCA</name>
<dbReference type="InterPro" id="IPR016130">
    <property type="entry name" value="Tyr_Pase_AS"/>
</dbReference>
<dbReference type="InterPro" id="IPR000387">
    <property type="entry name" value="Tyr_Pase_dom"/>
</dbReference>
<dbReference type="PROSITE" id="PS50056">
    <property type="entry name" value="TYR_PHOSPHATASE_2"/>
    <property type="match status" value="1"/>
</dbReference>
<reference evidence="5 6" key="1">
    <citation type="submission" date="2018-04" db="EMBL/GenBank/DDBJ databases">
        <title>The genome of golden apple snail Pomacea canaliculata provides insight into stress tolerance and invasive adaptation.</title>
        <authorList>
            <person name="Liu C."/>
            <person name="Liu B."/>
            <person name="Ren Y."/>
            <person name="Zhang Y."/>
            <person name="Wang H."/>
            <person name="Li S."/>
            <person name="Jiang F."/>
            <person name="Yin L."/>
            <person name="Zhang G."/>
            <person name="Qian W."/>
            <person name="Fan W."/>
        </authorList>
    </citation>
    <scope>NUCLEOTIDE SEQUENCE [LARGE SCALE GENOMIC DNA]</scope>
    <source>
        <strain evidence="5">SZHN2017</strain>
        <tissue evidence="5">Muscle</tissue>
    </source>
</reference>
<comment type="caution">
    <text evidence="5">The sequence shown here is derived from an EMBL/GenBank/DDBJ whole genome shotgun (WGS) entry which is preliminary data.</text>
</comment>
<feature type="region of interest" description="Disordered" evidence="1">
    <location>
        <begin position="195"/>
        <end position="312"/>
    </location>
</feature>
<keyword evidence="6" id="KW-1185">Reference proteome</keyword>
<dbReference type="InterPro" id="IPR050348">
    <property type="entry name" value="Protein-Tyr_Phosphatase"/>
</dbReference>
<evidence type="ECO:0008006" key="7">
    <source>
        <dbReference type="Google" id="ProtNLM"/>
    </source>
</evidence>
<dbReference type="InterPro" id="IPR029021">
    <property type="entry name" value="Prot-tyrosine_phosphatase-like"/>
</dbReference>
<dbReference type="PROSITE" id="PS00383">
    <property type="entry name" value="TYR_PHOSPHATASE_1"/>
    <property type="match status" value="1"/>
</dbReference>
<dbReference type="AlphaFoldDB" id="A0A2T7NGF6"/>
<dbReference type="Pfam" id="PF00650">
    <property type="entry name" value="CRAL_TRIO"/>
    <property type="match status" value="1"/>
</dbReference>
<proteinExistence type="predicted"/>
<feature type="domain" description="Tyrosine-protein phosphatase" evidence="2">
    <location>
        <begin position="336"/>
        <end position="606"/>
    </location>
</feature>
<evidence type="ECO:0000313" key="5">
    <source>
        <dbReference type="EMBL" id="PVD20267.1"/>
    </source>
</evidence>
<dbReference type="Pfam" id="PF00102">
    <property type="entry name" value="Y_phosphatase"/>
    <property type="match status" value="1"/>
</dbReference>
<gene>
    <name evidence="5" type="ORF">C0Q70_20764</name>
</gene>
<dbReference type="SMART" id="SM00194">
    <property type="entry name" value="PTPc"/>
    <property type="match status" value="1"/>
</dbReference>
<dbReference type="InterPro" id="IPR003595">
    <property type="entry name" value="Tyr_Pase_cat"/>
</dbReference>
<sequence>MATLEKDLLPQQAGFRPGRSCSEHIFILRQILEQSNEWNTPLYINFIDLEKAFDSIHRDYETQRNGLVFIYDMTDSKYANFDYELSIKILSLLKGAYPARLKRVLIVTAPLWFKAPFKILRLFVKEKLRDRVYTVSLQELSLYIPKEVLPCSLGGVQTSVHSVWLELCQQVLYNQQPDLDTYFMRAKDLRCSCTRGSSSSVSHSMSSDTDLHISDLDSESSKDTVNEKHNHEDREKEKDEDDYLFSGKDKEDGYIGAKKRKTSSTARHNLESRKRLSESSTHDDSPDGQIRDLPRKKRPLSSGSNILDDSIHMPDKGGLNITQLIEHVQTVKKKGLLKEYAHIKMEKLAGTFNQSKARQNLPKNRYTDVLCYDHSRVILPMVDSDPSSDYINANFVDGYMQKNAYICTQGPLPKTFVDFWRMVWAQQCLVIVMTTKTIERQRVKCGQYWPNEQHTNEQFDEFVVYNNSVQSFKNYTETKLLLQNTSTGESREVIHLQFTTWPDYGIPPATGFLDFLFHVRAVQEQATKALGASWAGHPNGPAIVVHCSAGIGRTGTFVTIDICLRRLDDIGTVDIPNTVRRIRSQRAFSIQMPDQYVFCHLAVIEHAMRSGLVKEIELISLDDSESDSE</sequence>
<dbReference type="PROSITE" id="PS50191">
    <property type="entry name" value="CRAL_TRIO"/>
    <property type="match status" value="1"/>
</dbReference>
<protein>
    <recommendedName>
        <fullName evidence="7">Tyrosine-protein phosphatase non-receptor type 9</fullName>
    </recommendedName>
</protein>
<feature type="compositionally biased region" description="Basic and acidic residues" evidence="1">
    <location>
        <begin position="268"/>
        <end position="293"/>
    </location>
</feature>
<dbReference type="PANTHER" id="PTHR19134">
    <property type="entry name" value="RECEPTOR-TYPE TYROSINE-PROTEIN PHOSPHATASE"/>
    <property type="match status" value="1"/>
</dbReference>
<dbReference type="FunFam" id="3.90.190.10:FF:000026">
    <property type="entry name" value="tyrosine-protein phosphatase non-receptor type 9"/>
    <property type="match status" value="1"/>
</dbReference>
<feature type="domain" description="Tyrosine specific protein phosphatases" evidence="3">
    <location>
        <begin position="513"/>
        <end position="597"/>
    </location>
</feature>
<dbReference type="PROSITE" id="PS50055">
    <property type="entry name" value="TYR_PHOSPHATASE_PTP"/>
    <property type="match status" value="1"/>
</dbReference>
<dbReference type="Proteomes" id="UP000245119">
    <property type="component" value="Linkage Group LG13"/>
</dbReference>
<dbReference type="Gene3D" id="3.90.190.10">
    <property type="entry name" value="Protein tyrosine phosphatase superfamily"/>
    <property type="match status" value="1"/>
</dbReference>
<feature type="compositionally biased region" description="Low complexity" evidence="1">
    <location>
        <begin position="195"/>
        <end position="207"/>
    </location>
</feature>
<dbReference type="SMART" id="SM00516">
    <property type="entry name" value="SEC14"/>
    <property type="match status" value="1"/>
</dbReference>
<dbReference type="InterPro" id="IPR001251">
    <property type="entry name" value="CRAL-TRIO_dom"/>
</dbReference>
<dbReference type="SUPFAM" id="SSF52799">
    <property type="entry name" value="(Phosphotyrosine protein) phosphatases II"/>
    <property type="match status" value="1"/>
</dbReference>
<dbReference type="STRING" id="400727.A0A2T7NGF6"/>
<dbReference type="InterPro" id="IPR000242">
    <property type="entry name" value="PTP_cat"/>
</dbReference>
<evidence type="ECO:0000259" key="2">
    <source>
        <dbReference type="PROSITE" id="PS50055"/>
    </source>
</evidence>
<dbReference type="InterPro" id="IPR036865">
    <property type="entry name" value="CRAL-TRIO_dom_sf"/>
</dbReference>
<accession>A0A2T7NGF6</accession>
<dbReference type="OrthoDB" id="10051650at2759"/>
<feature type="compositionally biased region" description="Basic and acidic residues" evidence="1">
    <location>
        <begin position="209"/>
        <end position="237"/>
    </location>
</feature>
<dbReference type="GO" id="GO:0004725">
    <property type="term" value="F:protein tyrosine phosphatase activity"/>
    <property type="evidence" value="ECO:0007669"/>
    <property type="project" value="InterPro"/>
</dbReference>
<dbReference type="SMART" id="SM00404">
    <property type="entry name" value="PTPc_motif"/>
    <property type="match status" value="1"/>
</dbReference>
<dbReference type="PRINTS" id="PR00700">
    <property type="entry name" value="PRTYPHPHTASE"/>
</dbReference>
<organism evidence="5 6">
    <name type="scientific">Pomacea canaliculata</name>
    <name type="common">Golden apple snail</name>
    <dbReference type="NCBI Taxonomy" id="400727"/>
    <lineage>
        <taxon>Eukaryota</taxon>
        <taxon>Metazoa</taxon>
        <taxon>Spiralia</taxon>
        <taxon>Lophotrochozoa</taxon>
        <taxon>Mollusca</taxon>
        <taxon>Gastropoda</taxon>
        <taxon>Caenogastropoda</taxon>
        <taxon>Architaenioglossa</taxon>
        <taxon>Ampullarioidea</taxon>
        <taxon>Ampullariidae</taxon>
        <taxon>Pomacea</taxon>
    </lineage>
</organism>